<dbReference type="Pfam" id="PF02485">
    <property type="entry name" value="Branch"/>
    <property type="match status" value="1"/>
</dbReference>
<dbReference type="GO" id="GO:0008375">
    <property type="term" value="F:acetylglucosaminyltransferase activity"/>
    <property type="evidence" value="ECO:0007669"/>
    <property type="project" value="TreeGrafter"/>
</dbReference>
<dbReference type="Proteomes" id="UP000298663">
    <property type="component" value="Unassembled WGS sequence"/>
</dbReference>
<evidence type="ECO:0000313" key="11">
    <source>
        <dbReference type="EMBL" id="TKR73876.1"/>
    </source>
</evidence>
<evidence type="ECO:0000256" key="1">
    <source>
        <dbReference type="ARBA" id="ARBA00004606"/>
    </source>
</evidence>
<dbReference type="EMBL" id="AZBU02000006">
    <property type="protein sequence ID" value="TKR73876.1"/>
    <property type="molecule type" value="Genomic_DNA"/>
</dbReference>
<evidence type="ECO:0000256" key="4">
    <source>
        <dbReference type="ARBA" id="ARBA00022679"/>
    </source>
</evidence>
<evidence type="ECO:0000256" key="3">
    <source>
        <dbReference type="ARBA" id="ARBA00022676"/>
    </source>
</evidence>
<protein>
    <recommendedName>
        <fullName evidence="13">Core-2/I-Branching enzyme</fullName>
    </recommendedName>
</protein>
<evidence type="ECO:0000256" key="9">
    <source>
        <dbReference type="ARBA" id="ARBA00023180"/>
    </source>
</evidence>
<keyword evidence="6" id="KW-0735">Signal-anchor</keyword>
<proteinExistence type="inferred from homology"/>
<keyword evidence="4" id="KW-0808">Transferase</keyword>
<comment type="pathway">
    <text evidence="2">Protein modification; protein glycosylation.</text>
</comment>
<evidence type="ECO:0000256" key="10">
    <source>
        <dbReference type="ARBA" id="ARBA00038150"/>
    </source>
</evidence>
<evidence type="ECO:0000256" key="7">
    <source>
        <dbReference type="ARBA" id="ARBA00022989"/>
    </source>
</evidence>
<name>A0A4U5MVK2_STECR</name>
<keyword evidence="3" id="KW-0328">Glycosyltransferase</keyword>
<evidence type="ECO:0000313" key="12">
    <source>
        <dbReference type="Proteomes" id="UP000298663"/>
    </source>
</evidence>
<dbReference type="PANTHER" id="PTHR19297">
    <property type="entry name" value="GLYCOSYLTRANSFERASE 14 FAMILY MEMBER"/>
    <property type="match status" value="1"/>
</dbReference>
<gene>
    <name evidence="11" type="ORF">L596_021129</name>
</gene>
<reference evidence="11 12" key="2">
    <citation type="journal article" date="2019" name="G3 (Bethesda)">
        <title>Hybrid Assembly of the Genome of the Entomopathogenic Nematode Steinernema carpocapsae Identifies the X-Chromosome.</title>
        <authorList>
            <person name="Serra L."/>
            <person name="Macchietto M."/>
            <person name="Macias-Munoz A."/>
            <person name="McGill C.J."/>
            <person name="Rodriguez I.M."/>
            <person name="Rodriguez B."/>
            <person name="Murad R."/>
            <person name="Mortazavi A."/>
        </authorList>
    </citation>
    <scope>NUCLEOTIDE SEQUENCE [LARGE SCALE GENOMIC DNA]</scope>
    <source>
        <strain evidence="11 12">ALL</strain>
    </source>
</reference>
<keyword evidence="8" id="KW-0472">Membrane</keyword>
<evidence type="ECO:0000256" key="5">
    <source>
        <dbReference type="ARBA" id="ARBA00022692"/>
    </source>
</evidence>
<evidence type="ECO:0000256" key="2">
    <source>
        <dbReference type="ARBA" id="ARBA00004922"/>
    </source>
</evidence>
<dbReference type="AlphaFoldDB" id="A0A4U5MVK2"/>
<dbReference type="InterPro" id="IPR003406">
    <property type="entry name" value="Glyco_trans_14"/>
</dbReference>
<comment type="similarity">
    <text evidence="10">Belongs to the glycosyltransferase 14 family.</text>
</comment>
<keyword evidence="9" id="KW-0325">Glycoprotein</keyword>
<keyword evidence="7" id="KW-1133">Transmembrane helix</keyword>
<comment type="subcellular location">
    <subcellularLocation>
        <location evidence="1">Membrane</location>
        <topology evidence="1">Single-pass type II membrane protein</topology>
    </subcellularLocation>
</comment>
<dbReference type="GO" id="GO:0016020">
    <property type="term" value="C:membrane"/>
    <property type="evidence" value="ECO:0007669"/>
    <property type="project" value="UniProtKB-SubCell"/>
</dbReference>
<keyword evidence="12" id="KW-1185">Reference proteome</keyword>
<keyword evidence="5" id="KW-0812">Transmembrane</keyword>
<reference evidence="11 12" key="1">
    <citation type="journal article" date="2015" name="Genome Biol.">
        <title>Comparative genomics of Steinernema reveals deeply conserved gene regulatory networks.</title>
        <authorList>
            <person name="Dillman A.R."/>
            <person name="Macchietto M."/>
            <person name="Porter C.F."/>
            <person name="Rogers A."/>
            <person name="Williams B."/>
            <person name="Antoshechkin I."/>
            <person name="Lee M.M."/>
            <person name="Goodwin Z."/>
            <person name="Lu X."/>
            <person name="Lewis E.E."/>
            <person name="Goodrich-Blair H."/>
            <person name="Stock S.P."/>
            <person name="Adams B.J."/>
            <person name="Sternberg P.W."/>
            <person name="Mortazavi A."/>
        </authorList>
    </citation>
    <scope>NUCLEOTIDE SEQUENCE [LARGE SCALE GENOMIC DNA]</scope>
    <source>
        <strain evidence="11 12">ALL</strain>
    </source>
</reference>
<dbReference type="STRING" id="34508.A0A4U5MVK2"/>
<comment type="caution">
    <text evidence="11">The sequence shown here is derived from an EMBL/GenBank/DDBJ whole genome shotgun (WGS) entry which is preliminary data.</text>
</comment>
<dbReference type="OrthoDB" id="2019572at2759"/>
<accession>A0A4U5MVK2</accession>
<evidence type="ECO:0000256" key="6">
    <source>
        <dbReference type="ARBA" id="ARBA00022968"/>
    </source>
</evidence>
<evidence type="ECO:0008006" key="13">
    <source>
        <dbReference type="Google" id="ProtNLM"/>
    </source>
</evidence>
<evidence type="ECO:0000256" key="8">
    <source>
        <dbReference type="ARBA" id="ARBA00023136"/>
    </source>
</evidence>
<dbReference type="PANTHER" id="PTHR19297:SF185">
    <property type="entry name" value="BETA-1,3-GALACTOSYL-O-GLYCOSYL-GLYCOPROTEIN BETA-1,6-N-ACETYLGLUCOSAMINYLTRANSFERASE 3"/>
    <property type="match status" value="1"/>
</dbReference>
<sequence>MMSTQSNKYLKKLAFLLAALLLLQVICFSCLWSFSLLNSERYKFFGFFKKTGPSSATGLANYLRKNPNLTQLEKFDALLRHIPGYRTEINCTNARAGNKEAIAKAENWRINSEGWIKDVMTFQDKCAKIRAMFAFPDKPMSQEEADYPLAYGVLVYKEPLQVYFMLSVFYQPQNQYCVAVDDGSSSEFKDQMDLLDECFPNIQVKYVNKVKWCDFSVLRAVYRCVKHLTNLKSDWRYYQYLSGFDLPLKTNLEMVRIFKQLNGSFNSEIMQFQERLLPQKNLTAPAKLWKSSLSALISRESAEFMINNKKTHDVYEFLKRTVCPDESLWNTVAGNPKEFVMPGGFDAQAWLDRIQKEQATLKFQPIQSTRDPFLRTRRTDYYISRLQSWGFQGDSCNGIIYRLQGESCLSCLIGKFVSDSCAYGVRDLPRLMEAPELVAHKFYFDVQPATYFCAYETVRRRALLRHDRGFTAEKYAMLPGPRILSGESIDNVTFLRIW</sequence>
<organism evidence="11 12">
    <name type="scientific">Steinernema carpocapsae</name>
    <name type="common">Entomopathogenic nematode</name>
    <dbReference type="NCBI Taxonomy" id="34508"/>
    <lineage>
        <taxon>Eukaryota</taxon>
        <taxon>Metazoa</taxon>
        <taxon>Ecdysozoa</taxon>
        <taxon>Nematoda</taxon>
        <taxon>Chromadorea</taxon>
        <taxon>Rhabditida</taxon>
        <taxon>Tylenchina</taxon>
        <taxon>Panagrolaimomorpha</taxon>
        <taxon>Strongyloidoidea</taxon>
        <taxon>Steinernematidae</taxon>
        <taxon>Steinernema</taxon>
    </lineage>
</organism>